<keyword evidence="3" id="KW-1185">Reference proteome</keyword>
<accession>A0A1Y1W2Q1</accession>
<feature type="region of interest" description="Disordered" evidence="1">
    <location>
        <begin position="88"/>
        <end position="134"/>
    </location>
</feature>
<dbReference type="Proteomes" id="UP000193922">
    <property type="component" value="Unassembled WGS sequence"/>
</dbReference>
<gene>
    <name evidence="2" type="ORF">DL89DRAFT_37003</name>
</gene>
<dbReference type="EMBL" id="MCFD01000011">
    <property type="protein sequence ID" value="ORX67830.1"/>
    <property type="molecule type" value="Genomic_DNA"/>
</dbReference>
<organism evidence="2 3">
    <name type="scientific">Linderina pennispora</name>
    <dbReference type="NCBI Taxonomy" id="61395"/>
    <lineage>
        <taxon>Eukaryota</taxon>
        <taxon>Fungi</taxon>
        <taxon>Fungi incertae sedis</taxon>
        <taxon>Zoopagomycota</taxon>
        <taxon>Kickxellomycotina</taxon>
        <taxon>Kickxellomycetes</taxon>
        <taxon>Kickxellales</taxon>
        <taxon>Kickxellaceae</taxon>
        <taxon>Linderina</taxon>
    </lineage>
</organism>
<dbReference type="RefSeq" id="XP_040741676.1">
    <property type="nucleotide sequence ID" value="XM_040891584.1"/>
</dbReference>
<protein>
    <submittedName>
        <fullName evidence="2">Uncharacterized protein</fullName>
    </submittedName>
</protein>
<reference evidence="2 3" key="1">
    <citation type="submission" date="2016-07" db="EMBL/GenBank/DDBJ databases">
        <title>Pervasive Adenine N6-methylation of Active Genes in Fungi.</title>
        <authorList>
            <consortium name="DOE Joint Genome Institute"/>
            <person name="Mondo S.J."/>
            <person name="Dannebaum R.O."/>
            <person name="Kuo R.C."/>
            <person name="Labutti K."/>
            <person name="Haridas S."/>
            <person name="Kuo A."/>
            <person name="Salamov A."/>
            <person name="Ahrendt S.R."/>
            <person name="Lipzen A."/>
            <person name="Sullivan W."/>
            <person name="Andreopoulos W.B."/>
            <person name="Clum A."/>
            <person name="Lindquist E."/>
            <person name="Daum C."/>
            <person name="Ramamoorthy G.K."/>
            <person name="Gryganskyi A."/>
            <person name="Culley D."/>
            <person name="Magnuson J.K."/>
            <person name="James T.Y."/>
            <person name="O'Malley M.A."/>
            <person name="Stajich J.E."/>
            <person name="Spatafora J.W."/>
            <person name="Visel A."/>
            <person name="Grigoriev I.V."/>
        </authorList>
    </citation>
    <scope>NUCLEOTIDE SEQUENCE [LARGE SCALE GENOMIC DNA]</scope>
    <source>
        <strain evidence="2 3">ATCC 12442</strain>
    </source>
</reference>
<name>A0A1Y1W2Q1_9FUNG</name>
<proteinExistence type="predicted"/>
<evidence type="ECO:0000313" key="2">
    <source>
        <dbReference type="EMBL" id="ORX67830.1"/>
    </source>
</evidence>
<feature type="compositionally biased region" description="Polar residues" evidence="1">
    <location>
        <begin position="109"/>
        <end position="126"/>
    </location>
</feature>
<evidence type="ECO:0000313" key="3">
    <source>
        <dbReference type="Proteomes" id="UP000193922"/>
    </source>
</evidence>
<sequence>MFSCIAPRRRATVSHAGSSNLSVASGEKSRSLLRKWSGGQQTVLAPIPERSLPTTVVTRPPQRSPGTHEPVLSSYDFVPLRAPPPVMYSSSTTLTNNRHKRISSEPPANMSSATPQITTSHPATQHSRAKRASTISTVNHRHSLLLDDDEHRRTDSVQTHTDGKFLAIPRWGDAPKVNDLVNAHGELDWDSPYVQFSRSRGNLDNGSVATQSTATLWQANGRQSNATTPAWNGNERSYFVPLASGQGQCEWRASWDVI</sequence>
<comment type="caution">
    <text evidence="2">The sequence shown here is derived from an EMBL/GenBank/DDBJ whole genome shotgun (WGS) entry which is preliminary data.</text>
</comment>
<dbReference type="AlphaFoldDB" id="A0A1Y1W2Q1"/>
<evidence type="ECO:0000256" key="1">
    <source>
        <dbReference type="SAM" id="MobiDB-lite"/>
    </source>
</evidence>
<dbReference type="GeneID" id="63808232"/>